<keyword evidence="10" id="KW-1185">Reference proteome</keyword>
<comment type="subcellular location">
    <subcellularLocation>
        <location evidence="1">Membrane</location>
        <topology evidence="1">Multi-pass membrane protein</topology>
    </subcellularLocation>
</comment>
<dbReference type="InterPro" id="IPR020846">
    <property type="entry name" value="MFS_dom"/>
</dbReference>
<comment type="caution">
    <text evidence="9">The sequence shown here is derived from an EMBL/GenBank/DDBJ whole genome shotgun (WGS) entry which is preliminary data.</text>
</comment>
<evidence type="ECO:0000313" key="10">
    <source>
        <dbReference type="Proteomes" id="UP000601435"/>
    </source>
</evidence>
<gene>
    <name evidence="9" type="primary">gudP</name>
    <name evidence="9" type="ORF">SNEC2469_LOCUS15701</name>
</gene>
<dbReference type="OrthoDB" id="440755at2759"/>
<feature type="transmembrane region" description="Helical" evidence="7">
    <location>
        <begin position="215"/>
        <end position="235"/>
    </location>
</feature>
<accession>A0A812TRJ6</accession>
<evidence type="ECO:0000313" key="9">
    <source>
        <dbReference type="EMBL" id="CAE7545354.1"/>
    </source>
</evidence>
<feature type="transmembrane region" description="Helical" evidence="7">
    <location>
        <begin position="129"/>
        <end position="148"/>
    </location>
</feature>
<dbReference type="GO" id="GO:0016020">
    <property type="term" value="C:membrane"/>
    <property type="evidence" value="ECO:0007669"/>
    <property type="project" value="UniProtKB-SubCell"/>
</dbReference>
<feature type="transmembrane region" description="Helical" evidence="7">
    <location>
        <begin position="316"/>
        <end position="343"/>
    </location>
</feature>
<dbReference type="InterPro" id="IPR044770">
    <property type="entry name" value="MFS_spinster-like"/>
</dbReference>
<protein>
    <submittedName>
        <fullName evidence="9">GudP protein</fullName>
    </submittedName>
</protein>
<evidence type="ECO:0000256" key="3">
    <source>
        <dbReference type="ARBA" id="ARBA00022692"/>
    </source>
</evidence>
<dbReference type="EMBL" id="CAJNJA010025585">
    <property type="protein sequence ID" value="CAE7545354.1"/>
    <property type="molecule type" value="Genomic_DNA"/>
</dbReference>
<dbReference type="Gene3D" id="1.20.1250.20">
    <property type="entry name" value="MFS general substrate transporter like domains"/>
    <property type="match status" value="2"/>
</dbReference>
<feature type="transmembrane region" description="Helical" evidence="7">
    <location>
        <begin position="102"/>
        <end position="123"/>
    </location>
</feature>
<dbReference type="InterPro" id="IPR011701">
    <property type="entry name" value="MFS"/>
</dbReference>
<comment type="similarity">
    <text evidence="6">Belongs to the major facilitator superfamily. Spinster (TC 2.A.1.49) family.</text>
</comment>
<dbReference type="Proteomes" id="UP000601435">
    <property type="component" value="Unassembled WGS sequence"/>
</dbReference>
<evidence type="ECO:0000259" key="8">
    <source>
        <dbReference type="PROSITE" id="PS50850"/>
    </source>
</evidence>
<evidence type="ECO:0000256" key="5">
    <source>
        <dbReference type="ARBA" id="ARBA00023136"/>
    </source>
</evidence>
<dbReference type="PANTHER" id="PTHR23505">
    <property type="entry name" value="SPINSTER"/>
    <property type="match status" value="1"/>
</dbReference>
<dbReference type="PANTHER" id="PTHR23505:SF52">
    <property type="entry name" value="MAJOR FACILITATOR SUPERFAMILY PROTEIN"/>
    <property type="match status" value="1"/>
</dbReference>
<feature type="transmembrane region" description="Helical" evidence="7">
    <location>
        <begin position="68"/>
        <end position="90"/>
    </location>
</feature>
<evidence type="ECO:0000256" key="2">
    <source>
        <dbReference type="ARBA" id="ARBA00022448"/>
    </source>
</evidence>
<name>A0A812TRJ6_9DINO</name>
<evidence type="ECO:0000256" key="7">
    <source>
        <dbReference type="SAM" id="Phobius"/>
    </source>
</evidence>
<keyword evidence="5 7" id="KW-0472">Membrane</keyword>
<feature type="transmembrane region" description="Helical" evidence="7">
    <location>
        <begin position="363"/>
        <end position="385"/>
    </location>
</feature>
<dbReference type="InterPro" id="IPR036259">
    <property type="entry name" value="MFS_trans_sf"/>
</dbReference>
<keyword evidence="4 7" id="KW-1133">Transmembrane helix</keyword>
<dbReference type="Pfam" id="PF07690">
    <property type="entry name" value="MFS_1"/>
    <property type="match status" value="1"/>
</dbReference>
<keyword evidence="2" id="KW-0813">Transport</keyword>
<feature type="domain" description="Major facilitator superfamily (MFS) profile" evidence="8">
    <location>
        <begin position="1"/>
        <end position="386"/>
    </location>
</feature>
<evidence type="ECO:0000256" key="4">
    <source>
        <dbReference type="ARBA" id="ARBA00022989"/>
    </source>
</evidence>
<sequence length="409" mass="43501">MQLEKEFGFAPDVLGKLLMARGLANSLSGVVWGSLADRLDRKRIMVASMMLAGIFTMLTPQLTTLQGFFATQMSIAFFAAAAVPVTQSLVSEKVEATDRGVAFASLAMCSGFSCSAAALLAGVLSWREAYRIMGAATISLALCLLVAFPAECRPASERTLEGALATEMEQLWTIFRIPTFRALLLGGVVGCIPWNALSFMMMFVEDLGFDSSHAAVVLAVMSVGRILGCLLGGILGDYMARVSPLHGRAFVAQLSIILGMAPLYWVLRCYSHSSRSPSSLASALFTFSLLATWCNPGVDRPLWSELVSPNCRGKIIAWWTAIAQSFGSVFAGPVVGYICVGVLGYQPGAEGSGGSRRANAESLGTAMAICTMLPWIVCFGCYSAIHATYPSDRHRADRISVGLGAKGAP</sequence>
<evidence type="ECO:0000256" key="6">
    <source>
        <dbReference type="ARBA" id="ARBA00024338"/>
    </source>
</evidence>
<reference evidence="9" key="1">
    <citation type="submission" date="2021-02" db="EMBL/GenBank/DDBJ databases">
        <authorList>
            <person name="Dougan E. K."/>
            <person name="Rhodes N."/>
            <person name="Thang M."/>
            <person name="Chan C."/>
        </authorList>
    </citation>
    <scope>NUCLEOTIDE SEQUENCE</scope>
</reference>
<keyword evidence="3 7" id="KW-0812">Transmembrane</keyword>
<evidence type="ECO:0000256" key="1">
    <source>
        <dbReference type="ARBA" id="ARBA00004141"/>
    </source>
</evidence>
<dbReference type="GO" id="GO:0022857">
    <property type="term" value="F:transmembrane transporter activity"/>
    <property type="evidence" value="ECO:0007669"/>
    <property type="project" value="InterPro"/>
</dbReference>
<feature type="transmembrane region" description="Helical" evidence="7">
    <location>
        <begin position="182"/>
        <end position="203"/>
    </location>
</feature>
<dbReference type="AlphaFoldDB" id="A0A812TRJ6"/>
<organism evidence="9 10">
    <name type="scientific">Symbiodinium necroappetens</name>
    <dbReference type="NCBI Taxonomy" id="1628268"/>
    <lineage>
        <taxon>Eukaryota</taxon>
        <taxon>Sar</taxon>
        <taxon>Alveolata</taxon>
        <taxon>Dinophyceae</taxon>
        <taxon>Suessiales</taxon>
        <taxon>Symbiodiniaceae</taxon>
        <taxon>Symbiodinium</taxon>
    </lineage>
</organism>
<proteinExistence type="inferred from homology"/>
<dbReference type="PROSITE" id="PS50850">
    <property type="entry name" value="MFS"/>
    <property type="match status" value="1"/>
</dbReference>
<feature type="transmembrane region" description="Helical" evidence="7">
    <location>
        <begin position="44"/>
        <end position="62"/>
    </location>
</feature>
<dbReference type="SUPFAM" id="SSF103473">
    <property type="entry name" value="MFS general substrate transporter"/>
    <property type="match status" value="1"/>
</dbReference>